<evidence type="ECO:0000259" key="1">
    <source>
        <dbReference type="PROSITE" id="PS50112"/>
    </source>
</evidence>
<dbReference type="SUPFAM" id="SSF55785">
    <property type="entry name" value="PYP-like sensor domain (PAS domain)"/>
    <property type="match status" value="2"/>
</dbReference>
<dbReference type="InterPro" id="IPR043128">
    <property type="entry name" value="Rev_trsase/Diguanyl_cyclase"/>
</dbReference>
<dbReference type="SUPFAM" id="SSF141868">
    <property type="entry name" value="EAL domain-like"/>
    <property type="match status" value="1"/>
</dbReference>
<dbReference type="PROSITE" id="PS50883">
    <property type="entry name" value="EAL"/>
    <property type="match status" value="1"/>
</dbReference>
<dbReference type="SMART" id="SM00052">
    <property type="entry name" value="EAL"/>
    <property type="match status" value="1"/>
</dbReference>
<evidence type="ECO:0000313" key="4">
    <source>
        <dbReference type="EMBL" id="MDT0497164.1"/>
    </source>
</evidence>
<evidence type="ECO:0000313" key="5">
    <source>
        <dbReference type="Proteomes" id="UP001254608"/>
    </source>
</evidence>
<evidence type="ECO:0000259" key="3">
    <source>
        <dbReference type="PROSITE" id="PS50887"/>
    </source>
</evidence>
<feature type="domain" description="EAL" evidence="2">
    <location>
        <begin position="424"/>
        <end position="665"/>
    </location>
</feature>
<dbReference type="Pfam" id="PF00990">
    <property type="entry name" value="GGDEF"/>
    <property type="match status" value="1"/>
</dbReference>
<dbReference type="InterPro" id="IPR035919">
    <property type="entry name" value="EAL_sf"/>
</dbReference>
<dbReference type="InterPro" id="IPR013767">
    <property type="entry name" value="PAS_fold"/>
</dbReference>
<dbReference type="InterPro" id="IPR000014">
    <property type="entry name" value="PAS"/>
</dbReference>
<dbReference type="RefSeq" id="WP_311364556.1">
    <property type="nucleotide sequence ID" value="NZ_JAVRIC010000007.1"/>
</dbReference>
<organism evidence="4 5">
    <name type="scientific">Banduia mediterranea</name>
    <dbReference type="NCBI Taxonomy" id="3075609"/>
    <lineage>
        <taxon>Bacteria</taxon>
        <taxon>Pseudomonadati</taxon>
        <taxon>Pseudomonadota</taxon>
        <taxon>Gammaproteobacteria</taxon>
        <taxon>Nevskiales</taxon>
        <taxon>Algiphilaceae</taxon>
        <taxon>Banduia</taxon>
    </lineage>
</organism>
<dbReference type="PROSITE" id="PS50112">
    <property type="entry name" value="PAS"/>
    <property type="match status" value="1"/>
</dbReference>
<sequence length="665" mass="73422">MSIFLNNGSTAPMREWVRLADAPMVLLADDTTVLQASASVGDLLQLPPGGLMDRRFSDVVAPSRLQHFAQVWNALDDGKAVECDLSLMRGKAEKPVRLRLTRIGNGETIVEIRKPHFQAAASRQLAAAMRAISDGMLVVDAQADIVELMPPAERLLGWSRQEALGRPHDQVLRLMTADGEPLESPILWALSERSARHVTEDCVILARDGRKLIARLTIACVFGNDGVEGAMCAITDLTDQTLLSDELDYRASHDSLTGLLNREEFERRVKQAAREVQASRARYVVCFIDLDQFKIINDTLGHAAGDELLRQVSAILRGQLRLTDVLARLGGDEYGVLLRHCDLQRARTVVDELLGSIRAFRFAWGEQTLSITCSIGVSVLAAGESAVSFTLSQVDSACFAAKEAGRDRARFAGDSDEVEQRYTEMDMVGRIASSLEQDRFMLMAEDVVSVSDPTRVVYRELLVRLRGEDGKLVPPSRFIPPAEHYFLMSSIDRWVLRTTLDGLAAREDDGIIYALNVSGQSIGDEKFLEFAGAAIRSSGIDPRRLCMEITETAAVSRLTDAVHFIRELSNLGVHFALDDFGAGMASFSYLKNLPVDFLKIDGSFVRSVDESRVDRGMVEAINRIGHEMNLKVIAEHVEHEGVLEILKHIGVDYAQGWFVAPSAPF</sequence>
<reference evidence="4 5" key="1">
    <citation type="submission" date="2023-09" db="EMBL/GenBank/DDBJ databases">
        <authorList>
            <person name="Rey-Velasco X."/>
        </authorList>
    </citation>
    <scope>NUCLEOTIDE SEQUENCE [LARGE SCALE GENOMIC DNA]</scope>
    <source>
        <strain evidence="4 5">W345</strain>
    </source>
</reference>
<comment type="caution">
    <text evidence="4">The sequence shown here is derived from an EMBL/GenBank/DDBJ whole genome shotgun (WGS) entry which is preliminary data.</text>
</comment>
<gene>
    <name evidence="4" type="ORF">RM530_07270</name>
</gene>
<dbReference type="InterPro" id="IPR052155">
    <property type="entry name" value="Biofilm_reg_signaling"/>
</dbReference>
<dbReference type="Gene3D" id="3.30.450.20">
    <property type="entry name" value="PAS domain"/>
    <property type="match status" value="2"/>
</dbReference>
<dbReference type="PANTHER" id="PTHR44757:SF4">
    <property type="entry name" value="DIGUANYLATE CYCLASE DGCE-RELATED"/>
    <property type="match status" value="1"/>
</dbReference>
<dbReference type="CDD" id="cd00130">
    <property type="entry name" value="PAS"/>
    <property type="match status" value="1"/>
</dbReference>
<dbReference type="Proteomes" id="UP001254608">
    <property type="component" value="Unassembled WGS sequence"/>
</dbReference>
<dbReference type="InterPro" id="IPR035965">
    <property type="entry name" value="PAS-like_dom_sf"/>
</dbReference>
<dbReference type="Pfam" id="PF00989">
    <property type="entry name" value="PAS"/>
    <property type="match status" value="1"/>
</dbReference>
<dbReference type="InterPro" id="IPR001633">
    <property type="entry name" value="EAL_dom"/>
</dbReference>
<feature type="domain" description="PAS" evidence="1">
    <location>
        <begin position="121"/>
        <end position="166"/>
    </location>
</feature>
<dbReference type="NCBIfam" id="TIGR00254">
    <property type="entry name" value="GGDEF"/>
    <property type="match status" value="1"/>
</dbReference>
<keyword evidence="5" id="KW-1185">Reference proteome</keyword>
<evidence type="ECO:0000259" key="2">
    <source>
        <dbReference type="PROSITE" id="PS50883"/>
    </source>
</evidence>
<dbReference type="InterPro" id="IPR029787">
    <property type="entry name" value="Nucleotide_cyclase"/>
</dbReference>
<dbReference type="SMART" id="SM00091">
    <property type="entry name" value="PAS"/>
    <property type="match status" value="2"/>
</dbReference>
<dbReference type="CDD" id="cd01949">
    <property type="entry name" value="GGDEF"/>
    <property type="match status" value="1"/>
</dbReference>
<dbReference type="Pfam" id="PF13426">
    <property type="entry name" value="PAS_9"/>
    <property type="match status" value="1"/>
</dbReference>
<dbReference type="NCBIfam" id="TIGR00229">
    <property type="entry name" value="sensory_box"/>
    <property type="match status" value="1"/>
</dbReference>
<dbReference type="SUPFAM" id="SSF55073">
    <property type="entry name" value="Nucleotide cyclase"/>
    <property type="match status" value="1"/>
</dbReference>
<dbReference type="SMART" id="SM00267">
    <property type="entry name" value="GGDEF"/>
    <property type="match status" value="1"/>
</dbReference>
<name>A0ABU2WH21_9GAMM</name>
<dbReference type="PROSITE" id="PS50887">
    <property type="entry name" value="GGDEF"/>
    <property type="match status" value="1"/>
</dbReference>
<dbReference type="Gene3D" id="3.30.70.270">
    <property type="match status" value="1"/>
</dbReference>
<dbReference type="PANTHER" id="PTHR44757">
    <property type="entry name" value="DIGUANYLATE CYCLASE DGCP"/>
    <property type="match status" value="1"/>
</dbReference>
<protein>
    <submittedName>
        <fullName evidence="4">EAL domain-containing protein</fullName>
    </submittedName>
</protein>
<dbReference type="EMBL" id="JAVRIC010000007">
    <property type="protein sequence ID" value="MDT0497164.1"/>
    <property type="molecule type" value="Genomic_DNA"/>
</dbReference>
<accession>A0ABU2WH21</accession>
<dbReference type="InterPro" id="IPR000160">
    <property type="entry name" value="GGDEF_dom"/>
</dbReference>
<dbReference type="Gene3D" id="3.20.20.450">
    <property type="entry name" value="EAL domain"/>
    <property type="match status" value="1"/>
</dbReference>
<dbReference type="Pfam" id="PF00563">
    <property type="entry name" value="EAL"/>
    <property type="match status" value="1"/>
</dbReference>
<proteinExistence type="predicted"/>
<feature type="domain" description="GGDEF" evidence="3">
    <location>
        <begin position="281"/>
        <end position="414"/>
    </location>
</feature>
<dbReference type="CDD" id="cd01948">
    <property type="entry name" value="EAL"/>
    <property type="match status" value="1"/>
</dbReference>